<evidence type="ECO:0000256" key="2">
    <source>
        <dbReference type="SAM" id="SignalP"/>
    </source>
</evidence>
<dbReference type="RefSeq" id="WP_160947647.1">
    <property type="nucleotide sequence ID" value="NZ_CP131914.1"/>
</dbReference>
<protein>
    <submittedName>
        <fullName evidence="4">Uncharacterized protein</fullName>
    </submittedName>
</protein>
<dbReference type="EMBL" id="CP131914">
    <property type="protein sequence ID" value="XCI82210.1"/>
    <property type="molecule type" value="Genomic_DNA"/>
</dbReference>
<evidence type="ECO:0000313" key="3">
    <source>
        <dbReference type="EMBL" id="MCI2259990.1"/>
    </source>
</evidence>
<accession>A0AAU8I9U8</accession>
<evidence type="ECO:0000313" key="5">
    <source>
        <dbReference type="Proteomes" id="UP001430647"/>
    </source>
</evidence>
<reference evidence="3 5" key="1">
    <citation type="journal article" date="2022" name="Curr. Microbiol.">
        <title>Xanthomonas indica sp. nov., a Novel Member of Non-Pathogenic Xanthomonas Community from Healthy Rice Seeds.</title>
        <authorList>
            <person name="Rana R."/>
            <person name="Madhavan V.N."/>
            <person name="Saroha T."/>
            <person name="Bansal K."/>
            <person name="Kaur A."/>
            <person name="Sonti R.V."/>
            <person name="Patel H.K."/>
            <person name="Patil P.B."/>
        </authorList>
    </citation>
    <scope>NUCLEOTIDE SEQUENCE [LARGE SCALE GENOMIC DNA]</scope>
    <source>
        <strain evidence="3 5">PPL560</strain>
    </source>
</reference>
<dbReference type="EMBL" id="JAKJPQ010000001">
    <property type="protein sequence ID" value="MCI2259990.1"/>
    <property type="molecule type" value="Genomic_DNA"/>
</dbReference>
<name>A0AAU8I9U8_9XANT</name>
<keyword evidence="2" id="KW-0732">Signal</keyword>
<feature type="signal peptide" evidence="2">
    <location>
        <begin position="1"/>
        <end position="23"/>
    </location>
</feature>
<feature type="region of interest" description="Disordered" evidence="1">
    <location>
        <begin position="43"/>
        <end position="77"/>
    </location>
</feature>
<dbReference type="Proteomes" id="UP001430647">
    <property type="component" value="Unassembled WGS sequence"/>
</dbReference>
<proteinExistence type="predicted"/>
<organism evidence="4">
    <name type="scientific">Xanthomonas indica</name>
    <dbReference type="NCBI Taxonomy" id="2912242"/>
    <lineage>
        <taxon>Bacteria</taxon>
        <taxon>Pseudomonadati</taxon>
        <taxon>Pseudomonadota</taxon>
        <taxon>Gammaproteobacteria</taxon>
        <taxon>Lysobacterales</taxon>
        <taxon>Lysobacteraceae</taxon>
        <taxon>Xanthomonas</taxon>
    </lineage>
</organism>
<gene>
    <name evidence="3" type="ORF">L3V74_00440</name>
    <name evidence="4" type="ORF">Q7W82_08730</name>
</gene>
<keyword evidence="5" id="KW-1185">Reference proteome</keyword>
<reference evidence="3" key="2">
    <citation type="submission" date="2022-01" db="EMBL/GenBank/DDBJ databases">
        <authorList>
            <person name="Rana R."/>
            <person name="Patil P.B."/>
        </authorList>
    </citation>
    <scope>NUCLEOTIDE SEQUENCE</scope>
    <source>
        <strain evidence="3">PPL560</strain>
    </source>
</reference>
<reference evidence="4" key="3">
    <citation type="submission" date="2023-08" db="EMBL/GenBank/DDBJ databases">
        <title>Complete genome sequence of Xanthomonas indica.</title>
        <authorList>
            <person name="Patil P.B."/>
            <person name="Rana R."/>
        </authorList>
    </citation>
    <scope>NUCLEOTIDE SEQUENCE</scope>
    <source>
        <strain evidence="4">PPL560</strain>
    </source>
</reference>
<dbReference type="AlphaFoldDB" id="A0AAU8I9U8"/>
<evidence type="ECO:0000256" key="1">
    <source>
        <dbReference type="SAM" id="MobiDB-lite"/>
    </source>
</evidence>
<sequence>MKTPSTPLVFACVVLLLGGLAFAGGAWDTIRVTLQAAPPQATDPAAALQATSTPQSLAVTPSAPPAAEPAPPASRGNLLFDPERLRAARQALADLPDLQGHDLRVFHAVHFYDGRIGLQLLDPARPGHVDDYSFHDEAWHKGAPVDPRMFGPFLKPATDTAALQDIDFEGAYRVATALKEQGEALQAEPEKVDHVYVLIGRRGRLRWMPDGVEGDRVTMGILFDAQGRPRGMQRQ</sequence>
<dbReference type="KEGG" id="xin:Q7W82_08730"/>
<feature type="compositionally biased region" description="Pro residues" evidence="1">
    <location>
        <begin position="62"/>
        <end position="72"/>
    </location>
</feature>
<evidence type="ECO:0000313" key="4">
    <source>
        <dbReference type="EMBL" id="XCI82210.1"/>
    </source>
</evidence>
<feature type="chain" id="PRO_5043862946" evidence="2">
    <location>
        <begin position="24"/>
        <end position="235"/>
    </location>
</feature>